<keyword evidence="2" id="KW-1185">Reference proteome</keyword>
<dbReference type="EMBL" id="VVIQ01000004">
    <property type="protein sequence ID" value="MUL27673.1"/>
    <property type="molecule type" value="Genomic_DNA"/>
</dbReference>
<evidence type="ECO:0000313" key="1">
    <source>
        <dbReference type="EMBL" id="MUL27673.1"/>
    </source>
</evidence>
<evidence type="ECO:0000313" key="2">
    <source>
        <dbReference type="Proteomes" id="UP000482295"/>
    </source>
</evidence>
<dbReference type="Proteomes" id="UP000482295">
    <property type="component" value="Unassembled WGS sequence"/>
</dbReference>
<organism evidence="1 2">
    <name type="scientific">Prevotella vespertina</name>
    <dbReference type="NCBI Taxonomy" id="2608404"/>
    <lineage>
        <taxon>Bacteria</taxon>
        <taxon>Pseudomonadati</taxon>
        <taxon>Bacteroidota</taxon>
        <taxon>Bacteroidia</taxon>
        <taxon>Bacteroidales</taxon>
        <taxon>Prevotellaceae</taxon>
        <taxon>Prevotella</taxon>
    </lineage>
</organism>
<protein>
    <submittedName>
        <fullName evidence="1">LacI family transcriptional regulator</fullName>
    </submittedName>
</protein>
<proteinExistence type="predicted"/>
<sequence length="56" mass="6434">MFNEGVSSYRRNALFIARKRPSQMEKGVSLFSFLLLLLMKHSLVTLRPSLSSTYPN</sequence>
<gene>
    <name evidence="1" type="ORF">F0475_05000</name>
</gene>
<dbReference type="AlphaFoldDB" id="A0A7C9LAN7"/>
<reference evidence="1 2" key="1">
    <citation type="submission" date="2019-09" db="EMBL/GenBank/DDBJ databases">
        <title>Prevotella A2879 sp. nov., isolated from an abscess of a patient.</title>
        <authorList>
            <person name="Buhl M."/>
            <person name="Oberhettinger P."/>
        </authorList>
    </citation>
    <scope>NUCLEOTIDE SEQUENCE [LARGE SCALE GENOMIC DNA]</scope>
    <source>
        <strain evidence="1 2">A2879</strain>
    </source>
</reference>
<name>A0A7C9LAN7_9BACT</name>
<accession>A0A7C9LAN7</accession>
<comment type="caution">
    <text evidence="1">The sequence shown here is derived from an EMBL/GenBank/DDBJ whole genome shotgun (WGS) entry which is preliminary data.</text>
</comment>